<evidence type="ECO:0000259" key="6">
    <source>
        <dbReference type="PROSITE" id="PS50026"/>
    </source>
</evidence>
<feature type="region of interest" description="Disordered" evidence="4">
    <location>
        <begin position="2228"/>
        <end position="2389"/>
    </location>
</feature>
<feature type="compositionally biased region" description="Low complexity" evidence="4">
    <location>
        <begin position="1668"/>
        <end position="1685"/>
    </location>
</feature>
<dbReference type="SUPFAM" id="SSF56436">
    <property type="entry name" value="C-type lectin-like"/>
    <property type="match status" value="2"/>
</dbReference>
<feature type="disulfide bond" evidence="3">
    <location>
        <begin position="1238"/>
        <end position="1247"/>
    </location>
</feature>
<feature type="compositionally biased region" description="Gly residues" evidence="4">
    <location>
        <begin position="2013"/>
        <end position="2023"/>
    </location>
</feature>
<dbReference type="Gene3D" id="2.10.25.10">
    <property type="entry name" value="Laminin"/>
    <property type="match status" value="3"/>
</dbReference>
<feature type="domain" description="CUB" evidence="5">
    <location>
        <begin position="555"/>
        <end position="672"/>
    </location>
</feature>
<dbReference type="InterPro" id="IPR035914">
    <property type="entry name" value="Sperma_CUB_dom_sf"/>
</dbReference>
<dbReference type="PROSITE" id="PS50041">
    <property type="entry name" value="C_TYPE_LECTIN_2"/>
    <property type="match status" value="2"/>
</dbReference>
<dbReference type="PROSITE" id="PS01186">
    <property type="entry name" value="EGF_2"/>
    <property type="match status" value="1"/>
</dbReference>
<feature type="compositionally biased region" description="Polar residues" evidence="4">
    <location>
        <begin position="2414"/>
        <end position="2423"/>
    </location>
</feature>
<feature type="compositionally biased region" description="Polar residues" evidence="4">
    <location>
        <begin position="2365"/>
        <end position="2378"/>
    </location>
</feature>
<feature type="compositionally biased region" description="Low complexity" evidence="4">
    <location>
        <begin position="1788"/>
        <end position="1804"/>
    </location>
</feature>
<feature type="domain" description="EGF-like" evidence="6">
    <location>
        <begin position="1253"/>
        <end position="1283"/>
    </location>
</feature>
<feature type="non-terminal residue" evidence="8">
    <location>
        <position position="1"/>
    </location>
</feature>
<dbReference type="CDD" id="cd00041">
    <property type="entry name" value="CUB"/>
    <property type="match status" value="3"/>
</dbReference>
<proteinExistence type="predicted"/>
<feature type="domain" description="CUB" evidence="5">
    <location>
        <begin position="825"/>
        <end position="943"/>
    </location>
</feature>
<accession>A0A482WR44</accession>
<organism evidence="8 9">
    <name type="scientific">Laodelphax striatellus</name>
    <name type="common">Small brown planthopper</name>
    <name type="synonym">Delphax striatella</name>
    <dbReference type="NCBI Taxonomy" id="195883"/>
    <lineage>
        <taxon>Eukaryota</taxon>
        <taxon>Metazoa</taxon>
        <taxon>Ecdysozoa</taxon>
        <taxon>Arthropoda</taxon>
        <taxon>Hexapoda</taxon>
        <taxon>Insecta</taxon>
        <taxon>Pterygota</taxon>
        <taxon>Neoptera</taxon>
        <taxon>Paraneoptera</taxon>
        <taxon>Hemiptera</taxon>
        <taxon>Auchenorrhyncha</taxon>
        <taxon>Fulgoroidea</taxon>
        <taxon>Delphacidae</taxon>
        <taxon>Criomorphinae</taxon>
        <taxon>Laodelphax</taxon>
    </lineage>
</organism>
<feature type="compositionally biased region" description="Polar residues" evidence="4">
    <location>
        <begin position="1849"/>
        <end position="1858"/>
    </location>
</feature>
<dbReference type="PANTHER" id="PTHR24255:SF31">
    <property type="entry name" value="CUBILIN-LIKE PROTEIN"/>
    <property type="match status" value="1"/>
</dbReference>
<comment type="caution">
    <text evidence="8">The sequence shown here is derived from an EMBL/GenBank/DDBJ whole genome shotgun (WGS) entry which is preliminary data.</text>
</comment>
<feature type="compositionally biased region" description="Basic and acidic residues" evidence="4">
    <location>
        <begin position="1888"/>
        <end position="1897"/>
    </location>
</feature>
<feature type="region of interest" description="Disordered" evidence="4">
    <location>
        <begin position="2171"/>
        <end position="2194"/>
    </location>
</feature>
<feature type="region of interest" description="Disordered" evidence="4">
    <location>
        <begin position="1668"/>
        <end position="1714"/>
    </location>
</feature>
<sequence>TADADDDQDLTPWKSDYSSVEHFTDAEQAADIQFNLSHPFFTTDQGIMPGLVYQVRMRLSEDVRDYSVTESYGMGLLAHGAMTDWSSPKYFTFNWTSTASLGSKVNASFRIRYRLEGLITVFELHRSYPILEDCSLRLWPEEGSFSWINLPYQIASDCNVFFPKGIGAQDDFGPGLLVTLDRLNVPCASGSLLFKEKSGRRQRFCGKLEEIPVLGRQLYYQFGSNPMFRVEGRPIFVVNYKFVDYCYNVTLTGRNGSFEIGQNLLRSAGLHCNYRISLPYGYRANIGLSVGGSGNSLTDDGSLSVQTVRPDSPDPVCEGLLVRLWDGPTSWYHCAVPGDPPRQLTVLSRENRVTVRVTASSLVRLHLWYDTVAVAELVQQCDFGWVAVGRFCLTAVEDRKLGWTEAEQECQNRGGHLASIRSEHTQHLVDNLLTHSPGYGDENAYWVGATDKENEGDFRWSDGLPFTYSNWFPGWGRISRQPNDDGMSDQDCVEVRRAYHGHGSHVTNSPGTPSLPVLAQSFMWNDRDCKTPNHFLCQRFTIEGGGGVDEIDWECNKTVTLSNEQPRAVVTSPLFPRYYPNNVDCSTTITCPPTHRILIEFDELVLESESLCGYDVLELWEGKEKPSKRLCGDWTDRLKLLRHKSSDSSLRLRFHSDYSHNFGGYKARVSMEHASSECYDDRLQMFNNSCYLFAGYPEVTWQTAKQICEEMKADLASVNSPEEERFIVAKIRESRDYSTNAIYWLGGQMQGPDDWHWVDNSPMTYTAWLKKPAISSSPACLGMQWVSTPTPLLPSGLYWQAQDCSSIGGYVCKKENQVSGTGLNLNGTVNGTGGRLTSPRYPAPYFHNLDYWVNITGPEAHRIVIHFTRLDLEPQTHCLYDFLELSDGSNRNELSPPSTMCGHYDPPELERLNFVSESNTATLRFHSDYSISGGGYSLMWHAVDVSGCPLQTLTAKEGVITSPNYPHFLLAHLDCSTTILAPAGRRVWLEITDFDMSLPDALLELSLGGGTERIQPFMRKDLLSDGVFLSVGERLQIRLKTGDEPKGRGFRAVYKTVSSVREGRVLDLGNTTTGTLNWVNYPLNPPSQVDFTDRLVVPLGRLIHLQFYNTVPSLWDDLEGKKSCPDGMGEIEVKDNYADLSGNGTWWKLCEVPKNEEVAPLTITSYLNTIQIRQINSLMRSGSKGIKLNVSVSVQPDLNYKVKLLQGPTDSAVESCRPNPCQNGGKCASSSNKKSCQCIGHFTGMFCALTVCELEPCLHGRCELTATGFTCHCLPGYIGETCDTKKKPCADKPCEGRGECIPRSDTTFYCRCHAWWEGPRCERRLMMRIPYKPLSERMLQEPFWLGLITVTVVLGVLGLFWCAKRHFPEKLEKLLAEEADRNRQCMGAGRTPSVREQLAGGPLYTSSGQLVAGGAQGQAGGVQGQGAGTGPGGGPPARSLFGRLGIRKPSLLSLTSPLVPPAHTARTFSLDDLLKQPPGRTPSPRKKRNNSTPVKRNAAVEKKEILQQLVSPANRKPSVDEVIALATSKVQVEDCDDRGMETTFSSPGQSAADHAKLEKKVTFARLLDKVSSEMSSGSEMENGGGRPMCSSLITITTTTPPPDVKSPHSTSSNQGSDSLSSSDATLHMHSGELARRPARLILGPKKTNSADSILAMFRNFASTTAASGLGSSSLASPSTTPTASSPQDELVGSDDSSTATPISTSSAAESPTMFTRKHTIQVSVLDPLSAQKNASSSHSSNLLHPPCILLEVPNKCLSPIREVPTPSPSPALTPIMPRHQMGSPGPPTSSTHSPTPSTSSSSMHLLVPGQHPPKLARCAPVKSLAQPSDSDADIEISVSIPPFSERRSSSPATSTGLTIPTLMVQKPSPDRPQPPPPSFTLHPGSPPPHKEKPSQRSKFLKEFDKPTSLELPVPPPVITVTCSMSEAESDTESPANKGGPTTSGMCYLSPFSMCTRADRTTSESNLSSSGYSSMASPGPSRCGSNNPLCPSESDDAHHMARRPSPLIKTPGIGDRGGGPGGCRLRGRSDSETLSDDPQLESNDEGFGTDHLDEKIDEGELKSAKELEVFIGTEQMMDTNRTLIDISPPSPQTCIRHCRSIESDLENCKSLMLPLHKVKHCASVEAGLDCYRLSVPTTGKVRHCGSLGECLDKSKQCKVTLQLPSIVVDADPGGNETTHCSPVSSRSESPLSDKTAGLGRFSPMFYGRLTDSDGLYDCASSDCCKMAATSRRTSSGRRKERRRSKSPKNVGKEAPLQSQTLLDVPSKSHYDACRHGGSRQHAKPSPKRRSRTLQQPPPPPTSTSTTSSSSESLNSIREMNMCLTPDKSPDKSWQGLAKTDSGWTNECKNLPSNEASGEDTGEDVTGDQSAEQGFTCSGDSSQKSSRKISRIRTISHQIRFLRRLEQSLKRKEPEQSSVTTPLLMQSSSSAGRQQQGSGSSSSSSRLSRLTRNRATVSDEPLLPPEERSWKRVTITGSGHTD</sequence>
<feature type="region of interest" description="Disordered" evidence="4">
    <location>
        <begin position="1958"/>
        <end position="2050"/>
    </location>
</feature>
<feature type="compositionally biased region" description="Polar residues" evidence="4">
    <location>
        <begin position="2340"/>
        <end position="2354"/>
    </location>
</feature>
<feature type="disulfide bond" evidence="2">
    <location>
        <begin position="948"/>
        <end position="975"/>
    </location>
</feature>
<dbReference type="Pfam" id="PF00059">
    <property type="entry name" value="Lectin_C"/>
    <property type="match status" value="2"/>
</dbReference>
<dbReference type="SMART" id="SM00042">
    <property type="entry name" value="CUB"/>
    <property type="match status" value="3"/>
</dbReference>
<keyword evidence="3" id="KW-0245">EGF-like domain</keyword>
<dbReference type="OrthoDB" id="418245at2759"/>
<evidence type="ECO:0000256" key="3">
    <source>
        <dbReference type="PROSITE-ProRule" id="PRU00076"/>
    </source>
</evidence>
<feature type="disulfide bond" evidence="3">
    <location>
        <begin position="1273"/>
        <end position="1282"/>
    </location>
</feature>
<dbReference type="Pfam" id="PF00008">
    <property type="entry name" value="EGF"/>
    <property type="match status" value="1"/>
</dbReference>
<dbReference type="GO" id="GO:0004252">
    <property type="term" value="F:serine-type endopeptidase activity"/>
    <property type="evidence" value="ECO:0007669"/>
    <property type="project" value="TreeGrafter"/>
</dbReference>
<dbReference type="InterPro" id="IPR016186">
    <property type="entry name" value="C-type_lectin-like/link_sf"/>
</dbReference>
<feature type="compositionally biased region" description="Basic residues" evidence="4">
    <location>
        <begin position="2233"/>
        <end position="2245"/>
    </location>
</feature>
<keyword evidence="9" id="KW-1185">Reference proteome</keyword>
<gene>
    <name evidence="8" type="ORF">LSTR_LSTR005820</name>
</gene>
<evidence type="ECO:0000256" key="2">
    <source>
        <dbReference type="PROSITE-ProRule" id="PRU00059"/>
    </source>
</evidence>
<evidence type="ECO:0000313" key="8">
    <source>
        <dbReference type="EMBL" id="RZF36004.1"/>
    </source>
</evidence>
<dbReference type="Gene3D" id="2.60.120.290">
    <property type="entry name" value="Spermadhesin, CUB domain"/>
    <property type="match status" value="3"/>
</dbReference>
<dbReference type="SUPFAM" id="SSF49854">
    <property type="entry name" value="Spermadhesin, CUB domain"/>
    <property type="match status" value="3"/>
</dbReference>
<dbReference type="CDD" id="cd00054">
    <property type="entry name" value="EGF_CA"/>
    <property type="match status" value="1"/>
</dbReference>
<dbReference type="SMR" id="A0A482WR44"/>
<dbReference type="CDD" id="cd00037">
    <property type="entry name" value="CLECT"/>
    <property type="match status" value="2"/>
</dbReference>
<feature type="compositionally biased region" description="Acidic residues" evidence="4">
    <location>
        <begin position="2032"/>
        <end position="2043"/>
    </location>
</feature>
<feature type="compositionally biased region" description="Low complexity" evidence="4">
    <location>
        <begin position="2424"/>
        <end position="2446"/>
    </location>
</feature>
<feature type="compositionally biased region" description="Low complexity" evidence="4">
    <location>
        <begin position="2180"/>
        <end position="2191"/>
    </location>
</feature>
<protein>
    <recommendedName>
        <fullName evidence="10">Cubilin</fullName>
    </recommendedName>
</protein>
<evidence type="ECO:0000259" key="7">
    <source>
        <dbReference type="PROSITE" id="PS50041"/>
    </source>
</evidence>
<dbReference type="PROSITE" id="PS50026">
    <property type="entry name" value="EGF_3"/>
    <property type="match status" value="3"/>
</dbReference>
<feature type="region of interest" description="Disordered" evidence="4">
    <location>
        <begin position="1572"/>
        <end position="1625"/>
    </location>
</feature>
<dbReference type="InterPro" id="IPR000859">
    <property type="entry name" value="CUB_dom"/>
</dbReference>
<feature type="domain" description="EGF-like" evidence="6">
    <location>
        <begin position="1285"/>
        <end position="1322"/>
    </location>
</feature>
<dbReference type="InParanoid" id="A0A482WR44"/>
<feature type="region of interest" description="Disordered" evidence="4">
    <location>
        <begin position="1840"/>
        <end position="1897"/>
    </location>
</feature>
<dbReference type="Pfam" id="PF00431">
    <property type="entry name" value="CUB"/>
    <property type="match status" value="3"/>
</dbReference>
<dbReference type="FunFam" id="2.60.120.290:FF:000005">
    <property type="entry name" value="Procollagen C-endopeptidase enhancer 1"/>
    <property type="match status" value="1"/>
</dbReference>
<feature type="compositionally biased region" description="Acidic residues" evidence="4">
    <location>
        <begin position="2355"/>
        <end position="2364"/>
    </location>
</feature>
<dbReference type="PROSITE" id="PS01180">
    <property type="entry name" value="CUB"/>
    <property type="match status" value="3"/>
</dbReference>
<dbReference type="InterPro" id="IPR001304">
    <property type="entry name" value="C-type_lectin-like"/>
</dbReference>
<dbReference type="SMART" id="SM00181">
    <property type="entry name" value="EGF"/>
    <property type="match status" value="3"/>
</dbReference>
<feature type="domain" description="CUB" evidence="5">
    <location>
        <begin position="948"/>
        <end position="1057"/>
    </location>
</feature>
<evidence type="ECO:0000313" key="9">
    <source>
        <dbReference type="Proteomes" id="UP000291343"/>
    </source>
</evidence>
<feature type="compositionally biased region" description="Gly residues" evidence="4">
    <location>
        <begin position="1414"/>
        <end position="1432"/>
    </location>
</feature>
<dbReference type="InterPro" id="IPR016187">
    <property type="entry name" value="CTDL_fold"/>
</dbReference>
<evidence type="ECO:0008006" key="10">
    <source>
        <dbReference type="Google" id="ProtNLM"/>
    </source>
</evidence>
<feature type="domain" description="C-type lectin" evidence="7">
    <location>
        <begin position="686"/>
        <end position="813"/>
    </location>
</feature>
<feature type="region of interest" description="Disordered" evidence="4">
    <location>
        <begin position="1467"/>
        <end position="1497"/>
    </location>
</feature>
<dbReference type="PROSITE" id="PS00022">
    <property type="entry name" value="EGF_1"/>
    <property type="match status" value="3"/>
</dbReference>
<feature type="domain" description="C-type lectin" evidence="7">
    <location>
        <begin position="388"/>
        <end position="538"/>
    </location>
</feature>
<dbReference type="STRING" id="195883.A0A482WR44"/>
<feature type="compositionally biased region" description="Low complexity" evidence="4">
    <location>
        <begin position="1962"/>
        <end position="1980"/>
    </location>
</feature>
<feature type="compositionally biased region" description="Low complexity" evidence="4">
    <location>
        <begin position="1572"/>
        <end position="1581"/>
    </location>
</feature>
<dbReference type="EMBL" id="QKKF02027168">
    <property type="protein sequence ID" value="RZF36004.1"/>
    <property type="molecule type" value="Genomic_DNA"/>
</dbReference>
<evidence type="ECO:0000256" key="1">
    <source>
        <dbReference type="ARBA" id="ARBA00023157"/>
    </source>
</evidence>
<dbReference type="Gene3D" id="3.10.100.10">
    <property type="entry name" value="Mannose-Binding Protein A, subunit A"/>
    <property type="match status" value="2"/>
</dbReference>
<comment type="caution">
    <text evidence="3">Lacks conserved residue(s) required for the propagation of feature annotation.</text>
</comment>
<feature type="compositionally biased region" description="Low complexity" evidence="4">
    <location>
        <begin position="1609"/>
        <end position="1622"/>
    </location>
</feature>
<feature type="compositionally biased region" description="Basic residues" evidence="4">
    <location>
        <begin position="2275"/>
        <end position="2290"/>
    </location>
</feature>
<evidence type="ECO:0000256" key="4">
    <source>
        <dbReference type="SAM" id="MobiDB-lite"/>
    </source>
</evidence>
<feature type="domain" description="EGF-like" evidence="6">
    <location>
        <begin position="1212"/>
        <end position="1248"/>
    </location>
</feature>
<dbReference type="SMART" id="SM00034">
    <property type="entry name" value="CLECT"/>
    <property type="match status" value="2"/>
</dbReference>
<dbReference type="PANTHER" id="PTHR24255">
    <property type="entry name" value="COMPLEMENT COMPONENT 1, S SUBCOMPONENT-RELATED"/>
    <property type="match status" value="1"/>
</dbReference>
<evidence type="ECO:0000259" key="5">
    <source>
        <dbReference type="PROSITE" id="PS01180"/>
    </source>
</evidence>
<dbReference type="Proteomes" id="UP000291343">
    <property type="component" value="Unassembled WGS sequence"/>
</dbReference>
<dbReference type="SUPFAM" id="SSF57196">
    <property type="entry name" value="EGF/Laminin"/>
    <property type="match status" value="3"/>
</dbReference>
<dbReference type="InterPro" id="IPR000742">
    <property type="entry name" value="EGF"/>
</dbReference>
<keyword evidence="1 3" id="KW-1015">Disulfide bond</keyword>
<feature type="region of interest" description="Disordered" evidence="4">
    <location>
        <begin position="1761"/>
        <end position="1815"/>
    </location>
</feature>
<name>A0A482WR44_LAOST</name>
<feature type="compositionally biased region" description="Low complexity" evidence="4">
    <location>
        <begin position="1693"/>
        <end position="1712"/>
    </location>
</feature>
<feature type="disulfide bond" evidence="3">
    <location>
        <begin position="1312"/>
        <end position="1321"/>
    </location>
</feature>
<dbReference type="GO" id="GO:0005615">
    <property type="term" value="C:extracellular space"/>
    <property type="evidence" value="ECO:0007669"/>
    <property type="project" value="TreeGrafter"/>
</dbReference>
<feature type="region of interest" description="Disordered" evidence="4">
    <location>
        <begin position="2405"/>
        <end position="2480"/>
    </location>
</feature>
<feature type="region of interest" description="Disordered" evidence="4">
    <location>
        <begin position="1414"/>
        <end position="1440"/>
    </location>
</feature>
<reference evidence="8 9" key="1">
    <citation type="journal article" date="2017" name="Gigascience">
        <title>Genome sequence of the small brown planthopper, Laodelphax striatellus.</title>
        <authorList>
            <person name="Zhu J."/>
            <person name="Jiang F."/>
            <person name="Wang X."/>
            <person name="Yang P."/>
            <person name="Bao Y."/>
            <person name="Zhao W."/>
            <person name="Wang W."/>
            <person name="Lu H."/>
            <person name="Wang Q."/>
            <person name="Cui N."/>
            <person name="Li J."/>
            <person name="Chen X."/>
            <person name="Luo L."/>
            <person name="Yu J."/>
            <person name="Kang L."/>
            <person name="Cui F."/>
        </authorList>
    </citation>
    <scope>NUCLEOTIDE SEQUENCE [LARGE SCALE GENOMIC DNA]</scope>
    <source>
        <strain evidence="8">Lst14</strain>
    </source>
</reference>